<reference evidence="5" key="1">
    <citation type="submission" date="2020-08" db="EMBL/GenBank/DDBJ databases">
        <title>Genomic insights into the carbon and energy metabolism of the first obligate autotrophic acetogenic bacterium Aceticella autotrophica gen. nov., sp. nov.</title>
        <authorList>
            <person name="Toshchakov S.V."/>
            <person name="Elcheninov A.G."/>
            <person name="Kublanov I.V."/>
            <person name="Frolov E.N."/>
            <person name="Lebedinsky A.V."/>
        </authorList>
    </citation>
    <scope>NUCLEOTIDE SEQUENCE</scope>
    <source>
        <strain evidence="5">3443-3Ac</strain>
    </source>
</reference>
<dbReference type="EMBL" id="CP060096">
    <property type="protein sequence ID" value="QSZ27625.1"/>
    <property type="molecule type" value="Genomic_DNA"/>
</dbReference>
<keyword evidence="6" id="KW-1185">Reference proteome</keyword>
<dbReference type="Pfam" id="PF01420">
    <property type="entry name" value="Methylase_S"/>
    <property type="match status" value="2"/>
</dbReference>
<dbReference type="Gene3D" id="3.90.220.20">
    <property type="entry name" value="DNA methylase specificity domains"/>
    <property type="match status" value="2"/>
</dbReference>
<dbReference type="RefSeq" id="WP_284680331.1">
    <property type="nucleotide sequence ID" value="NZ_CP060096.1"/>
</dbReference>
<evidence type="ECO:0000256" key="3">
    <source>
        <dbReference type="ARBA" id="ARBA00023125"/>
    </source>
</evidence>
<evidence type="ECO:0000256" key="2">
    <source>
        <dbReference type="ARBA" id="ARBA00022747"/>
    </source>
</evidence>
<dbReference type="InterPro" id="IPR000055">
    <property type="entry name" value="Restrct_endonuc_typeI_TRD"/>
</dbReference>
<comment type="similarity">
    <text evidence="1">Belongs to the type-I restriction system S methylase family.</text>
</comment>
<protein>
    <submittedName>
        <fullName evidence="5">Restriction endonuclease subunit S</fullName>
    </submittedName>
</protein>
<proteinExistence type="inferred from homology"/>
<dbReference type="GO" id="GO:0009307">
    <property type="term" value="P:DNA restriction-modification system"/>
    <property type="evidence" value="ECO:0007669"/>
    <property type="project" value="UniProtKB-KW"/>
</dbReference>
<dbReference type="InterPro" id="IPR052021">
    <property type="entry name" value="Type-I_RS_S_subunit"/>
</dbReference>
<evidence type="ECO:0000313" key="5">
    <source>
        <dbReference type="EMBL" id="QSZ27625.1"/>
    </source>
</evidence>
<dbReference type="Gene3D" id="1.10.287.1120">
    <property type="entry name" value="Bipartite methylase S protein"/>
    <property type="match status" value="1"/>
</dbReference>
<dbReference type="PANTHER" id="PTHR30408:SF12">
    <property type="entry name" value="TYPE I RESTRICTION ENZYME MJAVIII SPECIFICITY SUBUNIT"/>
    <property type="match status" value="1"/>
</dbReference>
<dbReference type="SUPFAM" id="SSF116734">
    <property type="entry name" value="DNA methylase specificity domain"/>
    <property type="match status" value="2"/>
</dbReference>
<keyword evidence="5" id="KW-0255">Endonuclease</keyword>
<gene>
    <name evidence="5" type="ORF">ACETAC_01580</name>
</gene>
<dbReference type="GO" id="GO:0003677">
    <property type="term" value="F:DNA binding"/>
    <property type="evidence" value="ECO:0007669"/>
    <property type="project" value="UniProtKB-KW"/>
</dbReference>
<dbReference type="InterPro" id="IPR044946">
    <property type="entry name" value="Restrct_endonuc_typeI_TRD_sf"/>
</dbReference>
<organism evidence="5 6">
    <name type="scientific">Aceticella autotrophica</name>
    <dbReference type="NCBI Taxonomy" id="2755338"/>
    <lineage>
        <taxon>Bacteria</taxon>
        <taxon>Bacillati</taxon>
        <taxon>Bacillota</taxon>
        <taxon>Clostridia</taxon>
        <taxon>Thermoanaerobacterales</taxon>
        <taxon>Thermoanaerobacteraceae</taxon>
        <taxon>Aceticella</taxon>
    </lineage>
</organism>
<dbReference type="PANTHER" id="PTHR30408">
    <property type="entry name" value="TYPE-1 RESTRICTION ENZYME ECOKI SPECIFICITY PROTEIN"/>
    <property type="match status" value="1"/>
</dbReference>
<evidence type="ECO:0000259" key="4">
    <source>
        <dbReference type="Pfam" id="PF01420"/>
    </source>
</evidence>
<keyword evidence="5" id="KW-0540">Nuclease</keyword>
<keyword evidence="3" id="KW-0238">DNA-binding</keyword>
<dbReference type="KEGG" id="aaut:ACETAC_01580"/>
<feature type="domain" description="Type I restriction modification DNA specificity" evidence="4">
    <location>
        <begin position="8"/>
        <end position="178"/>
    </location>
</feature>
<dbReference type="GO" id="GO:0004519">
    <property type="term" value="F:endonuclease activity"/>
    <property type="evidence" value="ECO:0007669"/>
    <property type="project" value="UniProtKB-KW"/>
</dbReference>
<evidence type="ECO:0000313" key="6">
    <source>
        <dbReference type="Proteomes" id="UP000671913"/>
    </source>
</evidence>
<feature type="domain" description="Type I restriction modification DNA specificity" evidence="4">
    <location>
        <begin position="219"/>
        <end position="402"/>
    </location>
</feature>
<keyword evidence="5" id="KW-0378">Hydrolase</keyword>
<dbReference type="AlphaFoldDB" id="A0A975GAT0"/>
<sequence>MNENIKVPEGWKVVRLGEVVEEVKERNIYNKKSLPILTSSRSGIYFQEEYFNRIVASESLFNYKIIKKFEFTYRSMSDDQTFVFNRLEITDIGLVSPAYYVFKTRNVSCIFFKYLLNNSNYLKFQIYRVIEGTTRTALKLNRLLKFTIMLPPLPEQHKIAEILETVDNTIEKTDKIIEKYNLIKQGLMQDLLTKGIDENWQIRNEKTHKFKDSYLGKIPEEWEVVRLGDIADIKLSNVDKKIDLKEKIIRLCNYLEVYQNDYITKGMNFMYASATNNEIKKFKISKGDVIITKDSEEYNDIAKPAYVRDEIENLVCGYHLALVKPLNNINGLFLTKILSFKNVNIYFQKRANGITRFGLTKGIITGAIIPLPPIPEQERISTVLSQIDEVIEKEKSYKEKLEGIKKGLMEDLLTGKVRVNHLIEEESKDEIG</sequence>
<evidence type="ECO:0000256" key="1">
    <source>
        <dbReference type="ARBA" id="ARBA00010923"/>
    </source>
</evidence>
<dbReference type="Proteomes" id="UP000671913">
    <property type="component" value="Chromosome"/>
</dbReference>
<keyword evidence="2" id="KW-0680">Restriction system</keyword>
<accession>A0A975GAT0</accession>
<name>A0A975GAT0_9THEO</name>
<dbReference type="REBASE" id="485533">
    <property type="entry name" value="S.Tba3AcORF1575P"/>
</dbReference>